<dbReference type="EMBL" id="QTSX02001534">
    <property type="protein sequence ID" value="KAJ9080660.1"/>
    <property type="molecule type" value="Genomic_DNA"/>
</dbReference>
<name>A0ACC2U1H5_9FUNG</name>
<gene>
    <name evidence="1" type="ORF">DSO57_1022570</name>
</gene>
<protein>
    <submittedName>
        <fullName evidence="1">Uncharacterized protein</fullName>
    </submittedName>
</protein>
<proteinExistence type="predicted"/>
<comment type="caution">
    <text evidence="1">The sequence shown here is derived from an EMBL/GenBank/DDBJ whole genome shotgun (WGS) entry which is preliminary data.</text>
</comment>
<keyword evidence="2" id="KW-1185">Reference proteome</keyword>
<dbReference type="Proteomes" id="UP001165960">
    <property type="component" value="Unassembled WGS sequence"/>
</dbReference>
<reference evidence="1" key="1">
    <citation type="submission" date="2022-04" db="EMBL/GenBank/DDBJ databases">
        <title>Genome of the entomopathogenic fungus Entomophthora muscae.</title>
        <authorList>
            <person name="Elya C."/>
            <person name="Lovett B.R."/>
            <person name="Lee E."/>
            <person name="Macias A.M."/>
            <person name="Hajek A.E."/>
            <person name="De Bivort B.L."/>
            <person name="Kasson M.T."/>
            <person name="De Fine Licht H.H."/>
            <person name="Stajich J.E."/>
        </authorList>
    </citation>
    <scope>NUCLEOTIDE SEQUENCE</scope>
    <source>
        <strain evidence="1">Berkeley</strain>
    </source>
</reference>
<evidence type="ECO:0000313" key="2">
    <source>
        <dbReference type="Proteomes" id="UP001165960"/>
    </source>
</evidence>
<accession>A0ACC2U1H5</accession>
<sequence length="240" mass="26567">MSKLPQKALLITGSSYGFFTTPIKEKVTVQNPPTFAHVLNQATSQENWKTYFCAHNIEKYIPSGCTVFKGLVMPKACAKIIQYSHSLQPQTNTQPLITGEVTNTKYIGIEKFFGENKENVINWLDHSANKICASCIPHKKWVQEASNCLYKAQPTGFPPGLAHKPTTSLTTGKSSKRTSHTISASLNPSKTLQYSSAIFLRRPLFSGIQSWVASPLFSGVTWAGFFAGNAHHKRGANFKR</sequence>
<evidence type="ECO:0000313" key="1">
    <source>
        <dbReference type="EMBL" id="KAJ9080660.1"/>
    </source>
</evidence>
<organism evidence="1 2">
    <name type="scientific">Entomophthora muscae</name>
    <dbReference type="NCBI Taxonomy" id="34485"/>
    <lineage>
        <taxon>Eukaryota</taxon>
        <taxon>Fungi</taxon>
        <taxon>Fungi incertae sedis</taxon>
        <taxon>Zoopagomycota</taxon>
        <taxon>Entomophthoromycotina</taxon>
        <taxon>Entomophthoromycetes</taxon>
        <taxon>Entomophthorales</taxon>
        <taxon>Entomophthoraceae</taxon>
        <taxon>Entomophthora</taxon>
    </lineage>
</organism>